<feature type="domain" description="CRISPR type III-associated protein" evidence="3">
    <location>
        <begin position="32"/>
        <end position="89"/>
    </location>
</feature>
<proteinExistence type="predicted"/>
<evidence type="ECO:0000256" key="2">
    <source>
        <dbReference type="SAM" id="MobiDB-lite"/>
    </source>
</evidence>
<sequence>MCETSTKCLTPNYADNRNAPLAYVFFPADNDKDTDVSHDVLREDLLFTLQLRFAAAASETQRQQVIETLRWWANFGGLGARNRRGTGAVQVEQADSLPSLLNPVTTQEAEQAGCRLVLRNNSCADPVTAWKQAITRLRDFRQKAGLGRNPPGKEAGNKKPAGRSRWPEADAVRRLSGRHAAMHAPEHLAGNVFPRGMFGMPIIFHFVGWGEPADHQLQPQGKDRLPSPLILRPYHDGNGQWLPAALLLPHDHLQQMPVVLQREREKTYPVKLWEKRLAASVEPIKTQQADDPLHAFLHYFAAP</sequence>
<reference evidence="4 5" key="1">
    <citation type="submission" date="2011-08" db="EMBL/GenBank/DDBJ databases">
        <authorList>
            <person name="Weinstock G."/>
            <person name="Sodergren E."/>
            <person name="Clifton S."/>
            <person name="Fulton L."/>
            <person name="Fulton B."/>
            <person name="Courtney L."/>
            <person name="Fronick C."/>
            <person name="Harrison M."/>
            <person name="Strong C."/>
            <person name="Farmer C."/>
            <person name="Delahaunty K."/>
            <person name="Markovic C."/>
            <person name="Hall O."/>
            <person name="Minx P."/>
            <person name="Tomlinson C."/>
            <person name="Mitreva M."/>
            <person name="Hou S."/>
            <person name="Chen J."/>
            <person name="Wollam A."/>
            <person name="Pepin K.H."/>
            <person name="Johnson M."/>
            <person name="Bhonagiri V."/>
            <person name="Zhang X."/>
            <person name="Suruliraj S."/>
            <person name="Warren W."/>
            <person name="Chinwalla A."/>
            <person name="Mardis E.R."/>
            <person name="Wilson R.K."/>
        </authorList>
    </citation>
    <scope>NUCLEOTIDE SEQUENCE [LARGE SCALE GENOMIC DNA]</scope>
    <source>
        <strain evidence="4 5">F0432</strain>
    </source>
</reference>
<accession>G9ZII7</accession>
<organism evidence="4 5">
    <name type="scientific">Cardiobacterium valvarum F0432</name>
    <dbReference type="NCBI Taxonomy" id="797473"/>
    <lineage>
        <taxon>Bacteria</taxon>
        <taxon>Pseudomonadati</taxon>
        <taxon>Pseudomonadota</taxon>
        <taxon>Gammaproteobacteria</taxon>
        <taxon>Cardiobacteriales</taxon>
        <taxon>Cardiobacteriaceae</taxon>
        <taxon>Cardiobacterium</taxon>
    </lineage>
</organism>
<dbReference type="HOGENOM" id="CLU_043263_0_0_6"/>
<dbReference type="GO" id="GO:0051607">
    <property type="term" value="P:defense response to virus"/>
    <property type="evidence" value="ECO:0007669"/>
    <property type="project" value="UniProtKB-KW"/>
</dbReference>
<keyword evidence="1" id="KW-0051">Antiviral defense</keyword>
<comment type="caution">
    <text evidence="4">The sequence shown here is derived from an EMBL/GenBank/DDBJ whole genome shotgun (WGS) entry which is preliminary data.</text>
</comment>
<evidence type="ECO:0000259" key="3">
    <source>
        <dbReference type="Pfam" id="PF03787"/>
    </source>
</evidence>
<gene>
    <name evidence="4" type="ORF">HMPREF9080_02611</name>
</gene>
<feature type="region of interest" description="Disordered" evidence="2">
    <location>
        <begin position="141"/>
        <end position="168"/>
    </location>
</feature>
<dbReference type="EMBL" id="AGCM01000148">
    <property type="protein sequence ID" value="EHM51996.1"/>
    <property type="molecule type" value="Genomic_DNA"/>
</dbReference>
<protein>
    <recommendedName>
        <fullName evidence="3">CRISPR type III-associated protein domain-containing protein</fullName>
    </recommendedName>
</protein>
<evidence type="ECO:0000256" key="1">
    <source>
        <dbReference type="ARBA" id="ARBA00023118"/>
    </source>
</evidence>
<evidence type="ECO:0000313" key="4">
    <source>
        <dbReference type="EMBL" id="EHM51996.1"/>
    </source>
</evidence>
<evidence type="ECO:0000313" key="5">
    <source>
        <dbReference type="Proteomes" id="UP000004750"/>
    </source>
</evidence>
<dbReference type="STRING" id="797473.HMPREF9080_02611"/>
<dbReference type="InterPro" id="IPR005537">
    <property type="entry name" value="RAMP_III_fam"/>
</dbReference>
<dbReference type="Pfam" id="PF03787">
    <property type="entry name" value="RAMPs"/>
    <property type="match status" value="1"/>
</dbReference>
<name>G9ZII7_9GAMM</name>
<dbReference type="AlphaFoldDB" id="G9ZII7"/>
<dbReference type="Proteomes" id="UP000004750">
    <property type="component" value="Unassembled WGS sequence"/>
</dbReference>